<dbReference type="SUPFAM" id="SSF74650">
    <property type="entry name" value="Galactose mutarotase-like"/>
    <property type="match status" value="1"/>
</dbReference>
<name>Q2RSG0_RHORT</name>
<keyword evidence="4" id="KW-0732">Signal</keyword>
<evidence type="ECO:0000313" key="7">
    <source>
        <dbReference type="EMBL" id="ABC22935.1"/>
    </source>
</evidence>
<accession>Q2RSG0</accession>
<evidence type="ECO:0000256" key="1">
    <source>
        <dbReference type="ARBA" id="ARBA00004418"/>
    </source>
</evidence>
<dbReference type="EnsemblBacteria" id="ABC22935">
    <property type="protein sequence ID" value="ABC22935"/>
    <property type="gene ID" value="Rru_A2135"/>
</dbReference>
<evidence type="ECO:0000259" key="6">
    <source>
        <dbReference type="Pfam" id="PF04349"/>
    </source>
</evidence>
<dbReference type="InterPro" id="IPR013783">
    <property type="entry name" value="Ig-like_fold"/>
</dbReference>
<dbReference type="InterPro" id="IPR006311">
    <property type="entry name" value="TAT_signal"/>
</dbReference>
<dbReference type="GO" id="GO:0030288">
    <property type="term" value="C:outer membrane-bounded periplasmic space"/>
    <property type="evidence" value="ECO:0007669"/>
    <property type="project" value="TreeGrafter"/>
</dbReference>
<dbReference type="Proteomes" id="UP000001929">
    <property type="component" value="Chromosome"/>
</dbReference>
<dbReference type="GO" id="GO:0003824">
    <property type="term" value="F:catalytic activity"/>
    <property type="evidence" value="ECO:0007669"/>
    <property type="project" value="InterPro"/>
</dbReference>
<dbReference type="InterPro" id="IPR014718">
    <property type="entry name" value="GH-type_carb-bd"/>
</dbReference>
<gene>
    <name evidence="7" type="ordered locus">Rru_A2135</name>
</gene>
<dbReference type="EMBL" id="CP000230">
    <property type="protein sequence ID" value="ABC22935.1"/>
    <property type="molecule type" value="Genomic_DNA"/>
</dbReference>
<proteinExistence type="inferred from homology"/>
<keyword evidence="5" id="KW-0574">Periplasm</keyword>
<protein>
    <submittedName>
        <fullName evidence="7">Twin-arginine translocation pathway signal</fullName>
    </submittedName>
</protein>
<dbReference type="InterPro" id="IPR019546">
    <property type="entry name" value="TAT_signal_bac_arc"/>
</dbReference>
<dbReference type="InterPro" id="IPR014438">
    <property type="entry name" value="Glucan_biosyn_MdoG/MdoD"/>
</dbReference>
<dbReference type="InterPro" id="IPR007444">
    <property type="entry name" value="Glucan_biosyn_MdoG_C"/>
</dbReference>
<dbReference type="UniPathway" id="UPA00637"/>
<dbReference type="NCBIfam" id="TIGR01409">
    <property type="entry name" value="TAT_signal_seq"/>
    <property type="match status" value="1"/>
</dbReference>
<dbReference type="InterPro" id="IPR014756">
    <property type="entry name" value="Ig_E-set"/>
</dbReference>
<evidence type="ECO:0000256" key="5">
    <source>
        <dbReference type="ARBA" id="ARBA00022764"/>
    </source>
</evidence>
<reference evidence="7 8" key="1">
    <citation type="journal article" date="2011" name="Stand. Genomic Sci.">
        <title>Complete genome sequence of Rhodospirillum rubrum type strain (S1).</title>
        <authorList>
            <person name="Munk A.C."/>
            <person name="Copeland A."/>
            <person name="Lucas S."/>
            <person name="Lapidus A."/>
            <person name="Del Rio T.G."/>
            <person name="Barry K."/>
            <person name="Detter J.C."/>
            <person name="Hammon N."/>
            <person name="Israni S."/>
            <person name="Pitluck S."/>
            <person name="Brettin T."/>
            <person name="Bruce D."/>
            <person name="Han C."/>
            <person name="Tapia R."/>
            <person name="Gilna P."/>
            <person name="Schmutz J."/>
            <person name="Larimer F."/>
            <person name="Land M."/>
            <person name="Kyrpides N.C."/>
            <person name="Mavromatis K."/>
            <person name="Richardson P."/>
            <person name="Rohde M."/>
            <person name="Goker M."/>
            <person name="Klenk H.P."/>
            <person name="Zhang Y."/>
            <person name="Roberts G.P."/>
            <person name="Reslewic S."/>
            <person name="Schwartz D.C."/>
        </authorList>
    </citation>
    <scope>NUCLEOTIDE SEQUENCE [LARGE SCALE GENOMIC DNA]</scope>
    <source>
        <strain evidence="8">ATCC 11170 / ATH 1.1.1 / DSM 467 / LMG 4362 / NCIMB 8255 / S1</strain>
    </source>
</reference>
<dbReference type="GO" id="GO:0030246">
    <property type="term" value="F:carbohydrate binding"/>
    <property type="evidence" value="ECO:0007669"/>
    <property type="project" value="InterPro"/>
</dbReference>
<dbReference type="PIRSF" id="PIRSF006281">
    <property type="entry name" value="MdoG"/>
    <property type="match status" value="1"/>
</dbReference>
<evidence type="ECO:0000256" key="4">
    <source>
        <dbReference type="ARBA" id="ARBA00022729"/>
    </source>
</evidence>
<comment type="subcellular location">
    <subcellularLocation>
        <location evidence="1">Periplasm</location>
    </subcellularLocation>
</comment>
<dbReference type="PANTHER" id="PTHR30504:SF2">
    <property type="entry name" value="GLUCANS BIOSYNTHESIS PROTEIN G"/>
    <property type="match status" value="1"/>
</dbReference>
<dbReference type="SUPFAM" id="SSF81296">
    <property type="entry name" value="E set domains"/>
    <property type="match status" value="1"/>
</dbReference>
<dbReference type="PANTHER" id="PTHR30504">
    <property type="entry name" value="GLUCANS BIOSYNTHESIS PROTEIN"/>
    <property type="match status" value="1"/>
</dbReference>
<dbReference type="STRING" id="269796.Rru_A2135"/>
<comment type="similarity">
    <text evidence="3">Belongs to the OpgD/OpgG family.</text>
</comment>
<dbReference type="InterPro" id="IPR011013">
    <property type="entry name" value="Gal_mutarotase_sf_dom"/>
</dbReference>
<dbReference type="PROSITE" id="PS51318">
    <property type="entry name" value="TAT"/>
    <property type="match status" value="1"/>
</dbReference>
<dbReference type="AlphaFoldDB" id="Q2RSG0"/>
<dbReference type="PhylomeDB" id="Q2RSG0"/>
<evidence type="ECO:0000313" key="8">
    <source>
        <dbReference type="Proteomes" id="UP000001929"/>
    </source>
</evidence>
<dbReference type="Gene3D" id="2.60.40.10">
    <property type="entry name" value="Immunoglobulins"/>
    <property type="match status" value="1"/>
</dbReference>
<dbReference type="GO" id="GO:0051274">
    <property type="term" value="P:beta-glucan biosynthetic process"/>
    <property type="evidence" value="ECO:0007669"/>
    <property type="project" value="TreeGrafter"/>
</dbReference>
<dbReference type="RefSeq" id="WP_011389984.1">
    <property type="nucleotide sequence ID" value="NC_007643.1"/>
</dbReference>
<sequence>MGGGFVGAGLLNRRGFLGMSSAVALAAAVPGLARAQQAADEGEGTFARLVERAREMAGQAYVAPDFDLPASLASLDYDTYRSIRFRKDRALWGGERPFHVELFHLGGYFRQPVRVLEVRQGRFAPIPYDQTMFDFGEVKIPEGVLAQMPGFSGLRVHAGINDPSVMDDVAVFQGASYFRVLGAGGNYGASARGVAIDTALASGEEFPAFAAFYLVPPSPGADRMDLMALLDGPSITGAYAFSIIPGNPTRVAVECRLFARRDIKQLGIAPLTSMFDFSPVDRLGVDDFRPRVHDSEGLAMHTGRDEWLWRPLTNPDRLETNIYMDATPKGFGLLQRTRGLSAYQDLEARYDLRPSVWVVPRGDWGPGSVRLVEIPTPNETNDNIVAFWTPEKQLKAGGELTFSYDLLWGMEVPASPLARVVATSAGHYGIPSVERPKGERSRKFVVEFAGGPLAGVDDLSRVAVEASADNGRLSPAVMVRNPTTGGVRIYLDVLAENNTPVNLRVCLRVNGAAISETWTMQWRPTTGE</sequence>
<organism evidence="7 8">
    <name type="scientific">Rhodospirillum rubrum (strain ATCC 11170 / ATH 1.1.1 / DSM 467 / LMG 4362 / NCIMB 8255 / S1)</name>
    <dbReference type="NCBI Taxonomy" id="269796"/>
    <lineage>
        <taxon>Bacteria</taxon>
        <taxon>Pseudomonadati</taxon>
        <taxon>Pseudomonadota</taxon>
        <taxon>Alphaproteobacteria</taxon>
        <taxon>Rhodospirillales</taxon>
        <taxon>Rhodospirillaceae</taxon>
        <taxon>Rhodospirillum</taxon>
    </lineage>
</organism>
<dbReference type="KEGG" id="rru:Rru_A2135"/>
<evidence type="ECO:0000256" key="3">
    <source>
        <dbReference type="ARBA" id="ARBA00009284"/>
    </source>
</evidence>
<keyword evidence="8" id="KW-1185">Reference proteome</keyword>
<dbReference type="Gene3D" id="2.70.98.10">
    <property type="match status" value="1"/>
</dbReference>
<dbReference type="Pfam" id="PF04349">
    <property type="entry name" value="MdoG"/>
    <property type="match status" value="1"/>
</dbReference>
<dbReference type="HOGENOM" id="CLU_023403_2_0_5"/>
<evidence type="ECO:0000256" key="2">
    <source>
        <dbReference type="ARBA" id="ARBA00005001"/>
    </source>
</evidence>
<dbReference type="eggNOG" id="COG3131">
    <property type="taxonomic scope" value="Bacteria"/>
</dbReference>
<dbReference type="PATRIC" id="fig|269796.9.peg.2228"/>
<feature type="domain" description="Glucan biosynthesis periplasmic MdoG C-terminal" evidence="6">
    <location>
        <begin position="46"/>
        <end position="522"/>
    </location>
</feature>
<dbReference type="FunFam" id="2.70.98.10:FF:000001">
    <property type="entry name" value="Glucans biosynthesis protein G"/>
    <property type="match status" value="1"/>
</dbReference>
<comment type="pathway">
    <text evidence="2">Glycan metabolism; osmoregulated periplasmic glucan (OPG) biosynthesis.</text>
</comment>